<evidence type="ECO:0000256" key="8">
    <source>
        <dbReference type="ARBA" id="ARBA00037847"/>
    </source>
</evidence>
<reference evidence="10" key="1">
    <citation type="journal article" date="2021" name="IMA Fungus">
        <title>Genomic characterization of three marine fungi, including Emericellopsis atlantica sp. nov. with signatures of a generalist lifestyle and marine biomass degradation.</title>
        <authorList>
            <person name="Hagestad O.C."/>
            <person name="Hou L."/>
            <person name="Andersen J.H."/>
            <person name="Hansen E.H."/>
            <person name="Altermark B."/>
            <person name="Li C."/>
            <person name="Kuhnert E."/>
            <person name="Cox R.J."/>
            <person name="Crous P.W."/>
            <person name="Spatafora J.W."/>
            <person name="Lail K."/>
            <person name="Amirebrahimi M."/>
            <person name="Lipzen A."/>
            <person name="Pangilinan J."/>
            <person name="Andreopoulos W."/>
            <person name="Hayes R.D."/>
            <person name="Ng V."/>
            <person name="Grigoriev I.V."/>
            <person name="Jackson S.A."/>
            <person name="Sutton T.D.S."/>
            <person name="Dobson A.D.W."/>
            <person name="Rama T."/>
        </authorList>
    </citation>
    <scope>NUCLEOTIDE SEQUENCE</scope>
    <source>
        <strain evidence="10">TS7</strain>
    </source>
</reference>
<evidence type="ECO:0000256" key="3">
    <source>
        <dbReference type="ARBA" id="ARBA00022679"/>
    </source>
</evidence>
<keyword evidence="6" id="KW-1133">Transmembrane helix</keyword>
<dbReference type="GO" id="GO:0016020">
    <property type="term" value="C:membrane"/>
    <property type="evidence" value="ECO:0007669"/>
    <property type="project" value="UniProtKB-SubCell"/>
</dbReference>
<feature type="domain" description="Fringe-like glycosyltransferase" evidence="9">
    <location>
        <begin position="211"/>
        <end position="320"/>
    </location>
</feature>
<dbReference type="PANTHER" id="PTHR10811">
    <property type="entry name" value="FRINGE-RELATED"/>
    <property type="match status" value="1"/>
</dbReference>
<protein>
    <recommendedName>
        <fullName evidence="9">Fringe-like glycosyltransferase domain-containing protein</fullName>
    </recommendedName>
</protein>
<keyword evidence="3" id="KW-0808">Transferase</keyword>
<dbReference type="GeneID" id="70292485"/>
<keyword evidence="11" id="KW-1185">Reference proteome</keyword>
<dbReference type="OrthoDB" id="414175at2759"/>
<keyword evidence="4" id="KW-0812">Transmembrane</keyword>
<dbReference type="Pfam" id="PF02434">
    <property type="entry name" value="Fringe"/>
    <property type="match status" value="1"/>
</dbReference>
<organism evidence="10 11">
    <name type="scientific">Emericellopsis atlantica</name>
    <dbReference type="NCBI Taxonomy" id="2614577"/>
    <lineage>
        <taxon>Eukaryota</taxon>
        <taxon>Fungi</taxon>
        <taxon>Dikarya</taxon>
        <taxon>Ascomycota</taxon>
        <taxon>Pezizomycotina</taxon>
        <taxon>Sordariomycetes</taxon>
        <taxon>Hypocreomycetidae</taxon>
        <taxon>Hypocreales</taxon>
        <taxon>Bionectriaceae</taxon>
        <taxon>Emericellopsis</taxon>
    </lineage>
</organism>
<dbReference type="Proteomes" id="UP000887229">
    <property type="component" value="Unassembled WGS sequence"/>
</dbReference>
<dbReference type="GO" id="GO:0016757">
    <property type="term" value="F:glycosyltransferase activity"/>
    <property type="evidence" value="ECO:0007669"/>
    <property type="project" value="UniProtKB-KW"/>
</dbReference>
<evidence type="ECO:0000259" key="9">
    <source>
        <dbReference type="Pfam" id="PF02434"/>
    </source>
</evidence>
<dbReference type="RefSeq" id="XP_046114992.1">
    <property type="nucleotide sequence ID" value="XM_046261582.1"/>
</dbReference>
<proteinExistence type="predicted"/>
<sequence length="491" mass="55544">MQNPTTWTPIPGVPYAASRNRLSPSEKNCAIDASRLAAITRQYDIGDQFDYFTRTVSFQRNHSLERKSMTIVSQQFLSPNTITFDATKQNDGAIVGGDCFEPLQVEVTASGLPSTVDASDLIFGISTTFERLNESRSEIIGDWEYWLTNGHGVSNGAKLFVTLFEATDIELRLARKLLHGTGIDATVDRSDDRDMPVRYINLVPYLYRQEASRHRKWIVLCDDDTFFPSMHGLVQRLRSFDHSKQLYIGALSEDVGAIERHGSQAFGGAGVFLSSTMAKTIAESISGCTSAEKVDEAGWQGDKLLRNCIYENSETRLVALPDLWQLDFRGDPAGFYEWGHKPLSLHHYRGDGWHTARPAQFSKIAHVCGEDCILQRFQTADNFIISGHSIAYYPRGITFETSQVEQTFEALWDKDGWNFDFVFGPQRPPLKSSGRKISWEIQGSEVRSDGSVWQTYLRRKDHLRWNSVGDRRLGDLDSVIELIWVPWDTTT</sequence>
<accession>A0A9P8CL63</accession>
<dbReference type="GO" id="GO:0012505">
    <property type="term" value="C:endomembrane system"/>
    <property type="evidence" value="ECO:0007669"/>
    <property type="project" value="UniProtKB-SubCell"/>
</dbReference>
<dbReference type="Gene3D" id="3.90.550.50">
    <property type="match status" value="1"/>
</dbReference>
<evidence type="ECO:0000256" key="2">
    <source>
        <dbReference type="ARBA" id="ARBA00022676"/>
    </source>
</evidence>
<comment type="subcellular location">
    <subcellularLocation>
        <location evidence="8">Endomembrane system</location>
        <topology evidence="8">Single-pass membrane protein</topology>
    </subcellularLocation>
    <subcellularLocation>
        <location evidence="1">Membrane</location>
        <topology evidence="1">Single-pass type II membrane protein</topology>
    </subcellularLocation>
</comment>
<dbReference type="AlphaFoldDB" id="A0A9P8CL63"/>
<dbReference type="InterPro" id="IPR003378">
    <property type="entry name" value="Fringe-like_glycosylTrfase"/>
</dbReference>
<evidence type="ECO:0000256" key="7">
    <source>
        <dbReference type="ARBA" id="ARBA00023136"/>
    </source>
</evidence>
<evidence type="ECO:0000313" key="11">
    <source>
        <dbReference type="Proteomes" id="UP000887229"/>
    </source>
</evidence>
<gene>
    <name evidence="10" type="ORF">F5Z01DRAFT_628182</name>
</gene>
<evidence type="ECO:0000256" key="1">
    <source>
        <dbReference type="ARBA" id="ARBA00004606"/>
    </source>
</evidence>
<evidence type="ECO:0000313" key="10">
    <source>
        <dbReference type="EMBL" id="KAG9251068.1"/>
    </source>
</evidence>
<keyword evidence="7" id="KW-0472">Membrane</keyword>
<evidence type="ECO:0000256" key="5">
    <source>
        <dbReference type="ARBA" id="ARBA00022968"/>
    </source>
</evidence>
<name>A0A9P8CL63_9HYPO</name>
<dbReference type="EMBL" id="MU251271">
    <property type="protein sequence ID" value="KAG9251068.1"/>
    <property type="molecule type" value="Genomic_DNA"/>
</dbReference>
<evidence type="ECO:0000256" key="4">
    <source>
        <dbReference type="ARBA" id="ARBA00022692"/>
    </source>
</evidence>
<evidence type="ECO:0000256" key="6">
    <source>
        <dbReference type="ARBA" id="ARBA00022989"/>
    </source>
</evidence>
<keyword evidence="5" id="KW-0735">Signal-anchor</keyword>
<keyword evidence="2" id="KW-0328">Glycosyltransferase</keyword>
<comment type="caution">
    <text evidence="10">The sequence shown here is derived from an EMBL/GenBank/DDBJ whole genome shotgun (WGS) entry which is preliminary data.</text>
</comment>